<accession>A0A841H5S8</accession>
<sequence length="312" mass="34943">MPQPAESGRKPQWVKHTVTADEAGRTLQQLLTETLGISGRMIQRLTRSRGVQMNRKPGWLAGKVKAGDLVEVRLVVDEEPGLTPVEMPLSIVAEDEDLLVIDKPPFVLVHPTSPGQDRTLAHGVAWHLQQRGIRARVHPVHRIDRDTSGLVLFARTAHAHHRLDLQLRAGELKREYLALVDGVVTQDRGMIDAPIARDPRNPTLRVTRPNGEPALTRYEVVERYPNATLVRLELETGRTHQIRVHMQHAGHPVLGDRQYGRRRVDLVKRQALHAERLAFTHPATGAPVELRAPLAEDLRAAIEVLKNETARG</sequence>
<dbReference type="InterPro" id="IPR006145">
    <property type="entry name" value="PsdUridine_synth_RsuA/RluA"/>
</dbReference>
<dbReference type="NCBIfam" id="TIGR00005">
    <property type="entry name" value="rluA_subfam"/>
    <property type="match status" value="1"/>
</dbReference>
<keyword evidence="2 4" id="KW-0413">Isomerase</keyword>
<dbReference type="AlphaFoldDB" id="A0A841H5S8"/>
<proteinExistence type="inferred from homology"/>
<dbReference type="GO" id="GO:0003723">
    <property type="term" value="F:RNA binding"/>
    <property type="evidence" value="ECO:0007669"/>
    <property type="project" value="InterPro"/>
</dbReference>
<evidence type="ECO:0000313" key="6">
    <source>
        <dbReference type="EMBL" id="MBB6073420.1"/>
    </source>
</evidence>
<dbReference type="InterPro" id="IPR050188">
    <property type="entry name" value="RluA_PseudoU_synthase"/>
</dbReference>
<dbReference type="SUPFAM" id="SSF55120">
    <property type="entry name" value="Pseudouridine synthase"/>
    <property type="match status" value="1"/>
</dbReference>
<dbReference type="InterPro" id="IPR006224">
    <property type="entry name" value="PsdUridine_synth_RluA-like_CS"/>
</dbReference>
<evidence type="ECO:0000256" key="1">
    <source>
        <dbReference type="ARBA" id="ARBA00010876"/>
    </source>
</evidence>
<gene>
    <name evidence="6" type="ORF">HNQ61_005087</name>
</gene>
<dbReference type="Pfam" id="PF00849">
    <property type="entry name" value="PseudoU_synth_2"/>
    <property type="match status" value="1"/>
</dbReference>
<comment type="similarity">
    <text evidence="1 4">Belongs to the pseudouridine synthase RluA family.</text>
</comment>
<evidence type="ECO:0000313" key="7">
    <source>
        <dbReference type="Proteomes" id="UP000582837"/>
    </source>
</evidence>
<comment type="caution">
    <text evidence="6">The sequence shown here is derived from an EMBL/GenBank/DDBJ whole genome shotgun (WGS) entry which is preliminary data.</text>
</comment>
<dbReference type="Proteomes" id="UP000582837">
    <property type="component" value="Unassembled WGS sequence"/>
</dbReference>
<dbReference type="GO" id="GO:0009982">
    <property type="term" value="F:pseudouridine synthase activity"/>
    <property type="evidence" value="ECO:0007669"/>
    <property type="project" value="InterPro"/>
</dbReference>
<dbReference type="Gene3D" id="3.30.2350.10">
    <property type="entry name" value="Pseudouridine synthase"/>
    <property type="match status" value="1"/>
</dbReference>
<keyword evidence="7" id="KW-1185">Reference proteome</keyword>
<evidence type="ECO:0000256" key="2">
    <source>
        <dbReference type="ARBA" id="ARBA00023235"/>
    </source>
</evidence>
<organism evidence="6 7">
    <name type="scientific">Longimicrobium terrae</name>
    <dbReference type="NCBI Taxonomy" id="1639882"/>
    <lineage>
        <taxon>Bacteria</taxon>
        <taxon>Pseudomonadati</taxon>
        <taxon>Gemmatimonadota</taxon>
        <taxon>Longimicrobiia</taxon>
        <taxon>Longimicrobiales</taxon>
        <taxon>Longimicrobiaceae</taxon>
        <taxon>Longimicrobium</taxon>
    </lineage>
</organism>
<dbReference type="PANTHER" id="PTHR21600:SF44">
    <property type="entry name" value="RIBOSOMAL LARGE SUBUNIT PSEUDOURIDINE SYNTHASE D"/>
    <property type="match status" value="1"/>
</dbReference>
<feature type="domain" description="Pseudouridine synthase RsuA/RluA-like" evidence="5">
    <location>
        <begin position="97"/>
        <end position="248"/>
    </location>
</feature>
<dbReference type="CDD" id="cd02869">
    <property type="entry name" value="PseudoU_synth_RluA_like"/>
    <property type="match status" value="1"/>
</dbReference>
<dbReference type="GO" id="GO:0140098">
    <property type="term" value="F:catalytic activity, acting on RNA"/>
    <property type="evidence" value="ECO:0007669"/>
    <property type="project" value="UniProtKB-ARBA"/>
</dbReference>
<reference evidence="6 7" key="1">
    <citation type="submission" date="2020-08" db="EMBL/GenBank/DDBJ databases">
        <title>Genomic Encyclopedia of Type Strains, Phase IV (KMG-IV): sequencing the most valuable type-strain genomes for metagenomic binning, comparative biology and taxonomic classification.</title>
        <authorList>
            <person name="Goeker M."/>
        </authorList>
    </citation>
    <scope>NUCLEOTIDE SEQUENCE [LARGE SCALE GENOMIC DNA]</scope>
    <source>
        <strain evidence="6 7">DSM 29007</strain>
    </source>
</reference>
<dbReference type="PROSITE" id="PS01129">
    <property type="entry name" value="PSI_RLU"/>
    <property type="match status" value="1"/>
</dbReference>
<dbReference type="PANTHER" id="PTHR21600">
    <property type="entry name" value="MITOCHONDRIAL RNA PSEUDOURIDINE SYNTHASE"/>
    <property type="match status" value="1"/>
</dbReference>
<dbReference type="RefSeq" id="WP_170039128.1">
    <property type="nucleotide sequence ID" value="NZ_JABDTL010000002.1"/>
</dbReference>
<comment type="function">
    <text evidence="4">Responsible for synthesis of pseudouridine from uracil.</text>
</comment>
<dbReference type="GO" id="GO:0000455">
    <property type="term" value="P:enzyme-directed rRNA pseudouridine synthesis"/>
    <property type="evidence" value="ECO:0007669"/>
    <property type="project" value="TreeGrafter"/>
</dbReference>
<protein>
    <recommendedName>
        <fullName evidence="4">Pseudouridine synthase</fullName>
        <ecNumber evidence="4">5.4.99.-</ecNumber>
    </recommendedName>
</protein>
<evidence type="ECO:0000256" key="4">
    <source>
        <dbReference type="RuleBase" id="RU362028"/>
    </source>
</evidence>
<dbReference type="EC" id="5.4.99.-" evidence="4"/>
<evidence type="ECO:0000259" key="5">
    <source>
        <dbReference type="Pfam" id="PF00849"/>
    </source>
</evidence>
<comment type="catalytic activity">
    <reaction evidence="4">
        <text>a uridine in RNA = a pseudouridine in RNA</text>
        <dbReference type="Rhea" id="RHEA:48348"/>
        <dbReference type="Rhea" id="RHEA-COMP:12068"/>
        <dbReference type="Rhea" id="RHEA-COMP:12069"/>
        <dbReference type="ChEBI" id="CHEBI:65314"/>
        <dbReference type="ChEBI" id="CHEBI:65315"/>
    </reaction>
</comment>
<name>A0A841H5S8_9BACT</name>
<dbReference type="EMBL" id="JACHIA010000024">
    <property type="protein sequence ID" value="MBB6073420.1"/>
    <property type="molecule type" value="Genomic_DNA"/>
</dbReference>
<feature type="active site" evidence="3">
    <location>
        <position position="144"/>
    </location>
</feature>
<evidence type="ECO:0000256" key="3">
    <source>
        <dbReference type="PIRSR" id="PIRSR606225-1"/>
    </source>
</evidence>
<dbReference type="InterPro" id="IPR006225">
    <property type="entry name" value="PsdUridine_synth_RluC/D"/>
</dbReference>
<dbReference type="InterPro" id="IPR020103">
    <property type="entry name" value="PsdUridine_synth_cat_dom_sf"/>
</dbReference>